<dbReference type="AlphaFoldDB" id="A0A8E1UPF1"/>
<dbReference type="PANTHER" id="PTHR43451">
    <property type="entry name" value="ACETYLTRANSFERASE (GNAT) FAMILY PROTEIN"/>
    <property type="match status" value="1"/>
</dbReference>
<feature type="domain" description="N-acetyltransferase" evidence="1">
    <location>
        <begin position="5"/>
        <end position="158"/>
    </location>
</feature>
<organism evidence="2 3">
    <name type="scientific">Xylanibacter rarus</name>
    <dbReference type="NCBI Taxonomy" id="1676614"/>
    <lineage>
        <taxon>Bacteria</taxon>
        <taxon>Pseudomonadati</taxon>
        <taxon>Bacteroidota</taxon>
        <taxon>Bacteroidia</taxon>
        <taxon>Bacteroidales</taxon>
        <taxon>Prevotellaceae</taxon>
        <taxon>Xylanibacter</taxon>
    </lineage>
</organism>
<dbReference type="Pfam" id="PF13673">
    <property type="entry name" value="Acetyltransf_10"/>
    <property type="match status" value="1"/>
</dbReference>
<proteinExistence type="predicted"/>
<dbReference type="InterPro" id="IPR016181">
    <property type="entry name" value="Acyl_CoA_acyltransferase"/>
</dbReference>
<dbReference type="SUPFAM" id="SSF55729">
    <property type="entry name" value="Acyl-CoA N-acyltransferases (Nat)"/>
    <property type="match status" value="1"/>
</dbReference>
<dbReference type="EMBL" id="LFQU01000046">
    <property type="protein sequence ID" value="KOO66378.1"/>
    <property type="molecule type" value="Genomic_DNA"/>
</dbReference>
<dbReference type="GO" id="GO:0016747">
    <property type="term" value="F:acyltransferase activity, transferring groups other than amino-acyl groups"/>
    <property type="evidence" value="ECO:0007669"/>
    <property type="project" value="InterPro"/>
</dbReference>
<dbReference type="InterPro" id="IPR052564">
    <property type="entry name" value="N-acetyltrans/Recomb-assoc"/>
</dbReference>
<dbReference type="RefSeq" id="WP_053399228.1">
    <property type="nucleotide sequence ID" value="NZ_DAWBWQ010000012.1"/>
</dbReference>
<dbReference type="CDD" id="cd04301">
    <property type="entry name" value="NAT_SF"/>
    <property type="match status" value="1"/>
</dbReference>
<reference evidence="2 3" key="1">
    <citation type="submission" date="2015-06" db="EMBL/GenBank/DDBJ databases">
        <title>Prevotella sp. 109, sp. nov., a novel member of the family Prevotellaceae isolated from human faeces.</title>
        <authorList>
            <person name="Shkoporov A.N."/>
            <person name="Chaplin A.V."/>
            <person name="Kafarskaia L.I."/>
            <person name="Efimov B.A."/>
        </authorList>
    </citation>
    <scope>NUCLEOTIDE SEQUENCE [LARGE SCALE GENOMIC DNA]</scope>
    <source>
        <strain evidence="2 3">109</strain>
    </source>
</reference>
<dbReference type="InterPro" id="IPR000182">
    <property type="entry name" value="GNAT_dom"/>
</dbReference>
<dbReference type="Gene3D" id="3.40.630.30">
    <property type="match status" value="1"/>
</dbReference>
<sequence>MKIECKFRTATMKDIQELKKLFSNTVMTVNCRDYTAEEVADWASCCESDGRWEQLLSTLYFIVATDVEGQMLGFTALRGDGYLHSMFVHKDYQRQGIATALLQKIEAYASEHGIKEMTSEVSITARPFFEHHGYKVEREQRVQANRMIMTNFLMRKTL</sequence>
<keyword evidence="2" id="KW-0808">Transferase</keyword>
<evidence type="ECO:0000313" key="3">
    <source>
        <dbReference type="Proteomes" id="UP000036951"/>
    </source>
</evidence>
<gene>
    <name evidence="2" type="ORF">ACU52_13860</name>
</gene>
<dbReference type="Proteomes" id="UP000036951">
    <property type="component" value="Unassembled WGS sequence"/>
</dbReference>
<dbReference type="PANTHER" id="PTHR43451:SF1">
    <property type="entry name" value="ACETYLTRANSFERASE"/>
    <property type="match status" value="1"/>
</dbReference>
<name>A0A8E1UPF1_9BACT</name>
<protein>
    <submittedName>
        <fullName evidence="2">GNAT family acetyltransferase</fullName>
    </submittedName>
</protein>
<accession>A0A8E1UPF1</accession>
<dbReference type="PROSITE" id="PS51186">
    <property type="entry name" value="GNAT"/>
    <property type="match status" value="1"/>
</dbReference>
<evidence type="ECO:0000259" key="1">
    <source>
        <dbReference type="PROSITE" id="PS51186"/>
    </source>
</evidence>
<evidence type="ECO:0000313" key="2">
    <source>
        <dbReference type="EMBL" id="KOO66378.1"/>
    </source>
</evidence>
<keyword evidence="3" id="KW-1185">Reference proteome</keyword>
<comment type="caution">
    <text evidence="2">The sequence shown here is derived from an EMBL/GenBank/DDBJ whole genome shotgun (WGS) entry which is preliminary data.</text>
</comment>